<keyword evidence="1" id="KW-0472">Membrane</keyword>
<protein>
    <submittedName>
        <fullName evidence="2">Uncharacterized protein</fullName>
    </submittedName>
</protein>
<name>A0ABU6PEH4_9BACI</name>
<dbReference type="EMBL" id="JARTIK010000011">
    <property type="protein sequence ID" value="MED4678882.1"/>
    <property type="molecule type" value="Genomic_DNA"/>
</dbReference>
<organism evidence="2 3">
    <name type="scientific">Bacillus nitratireducens</name>
    <dbReference type="NCBI Taxonomy" id="2026193"/>
    <lineage>
        <taxon>Bacteria</taxon>
        <taxon>Bacillati</taxon>
        <taxon>Bacillota</taxon>
        <taxon>Bacilli</taxon>
        <taxon>Bacillales</taxon>
        <taxon>Bacillaceae</taxon>
        <taxon>Bacillus</taxon>
        <taxon>Bacillus cereus group</taxon>
    </lineage>
</organism>
<evidence type="ECO:0000313" key="2">
    <source>
        <dbReference type="EMBL" id="MED4678882.1"/>
    </source>
</evidence>
<dbReference type="RefSeq" id="WP_328071132.1">
    <property type="nucleotide sequence ID" value="NZ_JARTIK010000011.1"/>
</dbReference>
<feature type="non-terminal residue" evidence="2">
    <location>
        <position position="1"/>
    </location>
</feature>
<proteinExistence type="predicted"/>
<sequence length="60" mass="7088">KTTSDNENYVNELSKWMAYFIFCLAWFFSEMLAVPHINKKGQTLKGEKFVQNNDFFDSTI</sequence>
<dbReference type="Proteomes" id="UP001336122">
    <property type="component" value="Unassembled WGS sequence"/>
</dbReference>
<gene>
    <name evidence="2" type="ORF">P9485_13600</name>
</gene>
<keyword evidence="1" id="KW-1133">Transmembrane helix</keyword>
<evidence type="ECO:0000256" key="1">
    <source>
        <dbReference type="SAM" id="Phobius"/>
    </source>
</evidence>
<comment type="caution">
    <text evidence="2">The sequence shown here is derived from an EMBL/GenBank/DDBJ whole genome shotgun (WGS) entry which is preliminary data.</text>
</comment>
<keyword evidence="3" id="KW-1185">Reference proteome</keyword>
<accession>A0ABU6PEH4</accession>
<reference evidence="2 3" key="1">
    <citation type="submission" date="2023-03" db="EMBL/GenBank/DDBJ databases">
        <title>Bacillus Genome Sequencing.</title>
        <authorList>
            <person name="Dunlap C."/>
        </authorList>
    </citation>
    <scope>NUCLEOTIDE SEQUENCE [LARGE SCALE GENOMIC DNA]</scope>
    <source>
        <strain evidence="2 3">NRS-319</strain>
    </source>
</reference>
<keyword evidence="1" id="KW-0812">Transmembrane</keyword>
<feature type="transmembrane region" description="Helical" evidence="1">
    <location>
        <begin position="16"/>
        <end position="35"/>
    </location>
</feature>
<evidence type="ECO:0000313" key="3">
    <source>
        <dbReference type="Proteomes" id="UP001336122"/>
    </source>
</evidence>